<sequence length="262" mass="26863">MARLSGKAAIVTGAASGIGAAVARRFASEGASVILADRDGDGLAKLASDIREGGGRAITHTCDVTDETHMDDLVSLSRREFGRIDIGVLNAGTEGKIAPIEELEVGDFDRVIAVNKRSVFIGLKGLFHSFDHELGGAIVVTASTAALRGNRGLCPYAASKHAVLGLVRTAALERGPKRIRVNAVCPGPVDTPMVSAIAGQADPNDPNPLSKSVVAGVPLGRMAAADELASMFAFLANPDASYCNGGVFVVDGGATAGPYRAL</sequence>
<dbReference type="GO" id="GO:0016491">
    <property type="term" value="F:oxidoreductase activity"/>
    <property type="evidence" value="ECO:0007669"/>
    <property type="project" value="UniProtKB-KW"/>
</dbReference>
<evidence type="ECO:0000256" key="3">
    <source>
        <dbReference type="ARBA" id="ARBA00023027"/>
    </source>
</evidence>
<dbReference type="PANTHER" id="PTHR24321">
    <property type="entry name" value="DEHYDROGENASES, SHORT CHAIN"/>
    <property type="match status" value="1"/>
</dbReference>
<accession>A0AAC8YW99</accession>
<evidence type="ECO:0000259" key="4">
    <source>
        <dbReference type="SMART" id="SM00822"/>
    </source>
</evidence>
<reference evidence="6 8" key="2">
    <citation type="submission" date="2020-08" db="EMBL/GenBank/DDBJ databases">
        <title>Genomic Encyclopedia of Type Strains, Phase IV (KMG-IV): sequencing the most valuable type-strain genomes for metagenomic binning, comparative biology and taxonomic classification.</title>
        <authorList>
            <person name="Goeker M."/>
        </authorList>
    </citation>
    <scope>NUCLEOTIDE SEQUENCE [LARGE SCALE GENOMIC DNA]</scope>
    <source>
        <strain evidence="6 8">DSM 10368</strain>
    </source>
</reference>
<feature type="domain" description="Ketoreductase" evidence="4">
    <location>
        <begin position="7"/>
        <end position="192"/>
    </location>
</feature>
<dbReference type="InterPro" id="IPR020904">
    <property type="entry name" value="Sc_DH/Rdtase_CS"/>
</dbReference>
<dbReference type="Proteomes" id="UP000577697">
    <property type="component" value="Unassembled WGS sequence"/>
</dbReference>
<protein>
    <submittedName>
        <fullName evidence="5">Levodione reductase</fullName>
    </submittedName>
    <submittedName>
        <fullName evidence="6">NAD(P)-dependent dehydrogenase (Short-subunit alcohol dehydrogenase family)</fullName>
    </submittedName>
</protein>
<proteinExistence type="inferred from homology"/>
<geneLocation type="plasmid" evidence="5 7">
    <name>pAA04</name>
</geneLocation>
<dbReference type="InterPro" id="IPR057326">
    <property type="entry name" value="KR_dom"/>
</dbReference>
<dbReference type="RefSeq" id="WP_083948958.1">
    <property type="nucleotide sequence ID" value="NZ_CP015009.1"/>
</dbReference>
<dbReference type="NCBIfam" id="NF005559">
    <property type="entry name" value="PRK07231.1"/>
    <property type="match status" value="1"/>
</dbReference>
<dbReference type="InterPro" id="IPR036291">
    <property type="entry name" value="NAD(P)-bd_dom_sf"/>
</dbReference>
<reference evidence="5 7" key="1">
    <citation type="submission" date="2016-03" db="EMBL/GenBank/DDBJ databases">
        <title>Complete genome of Aminobacter aminovorans KCTC 2477.</title>
        <authorList>
            <person name="Kim K.M."/>
        </authorList>
    </citation>
    <scope>NUCLEOTIDE SEQUENCE [LARGE SCALE GENOMIC DNA]</scope>
    <source>
        <strain evidence="5 7">KCTC 2477</strain>
        <plasmid evidence="5 7">pAA04</plasmid>
    </source>
</reference>
<dbReference type="Proteomes" id="UP000075755">
    <property type="component" value="Plasmid pAA04"/>
</dbReference>
<dbReference type="Pfam" id="PF13561">
    <property type="entry name" value="adh_short_C2"/>
    <property type="match status" value="1"/>
</dbReference>
<keyword evidence="5" id="KW-0614">Plasmid</keyword>
<dbReference type="KEGG" id="aak:AA2016_6614"/>
<keyword evidence="2" id="KW-0560">Oxidoreductase</keyword>
<dbReference type="PRINTS" id="PR00080">
    <property type="entry name" value="SDRFAMILY"/>
</dbReference>
<organism evidence="5 7">
    <name type="scientific">Aminobacter aminovorans</name>
    <name type="common">Chelatobacter heintzii</name>
    <dbReference type="NCBI Taxonomy" id="83263"/>
    <lineage>
        <taxon>Bacteria</taxon>
        <taxon>Pseudomonadati</taxon>
        <taxon>Pseudomonadota</taxon>
        <taxon>Alphaproteobacteria</taxon>
        <taxon>Hyphomicrobiales</taxon>
        <taxon>Phyllobacteriaceae</taxon>
        <taxon>Aminobacter</taxon>
    </lineage>
</organism>
<evidence type="ECO:0000313" key="8">
    <source>
        <dbReference type="Proteomes" id="UP000577697"/>
    </source>
</evidence>
<dbReference type="FunFam" id="3.40.50.720:FF:000084">
    <property type="entry name" value="Short-chain dehydrogenase reductase"/>
    <property type="match status" value="1"/>
</dbReference>
<dbReference type="InterPro" id="IPR002347">
    <property type="entry name" value="SDR_fam"/>
</dbReference>
<evidence type="ECO:0000313" key="5">
    <source>
        <dbReference type="EMBL" id="AMS45504.1"/>
    </source>
</evidence>
<dbReference type="AlphaFoldDB" id="A0AAC8YW99"/>
<evidence type="ECO:0000313" key="7">
    <source>
        <dbReference type="Proteomes" id="UP000075755"/>
    </source>
</evidence>
<dbReference type="PRINTS" id="PR00081">
    <property type="entry name" value="GDHRDH"/>
</dbReference>
<evidence type="ECO:0000313" key="6">
    <source>
        <dbReference type="EMBL" id="MBB3708579.1"/>
    </source>
</evidence>
<dbReference type="EMBL" id="JACICB010000021">
    <property type="protein sequence ID" value="MBB3708579.1"/>
    <property type="molecule type" value="Genomic_DNA"/>
</dbReference>
<evidence type="ECO:0000256" key="1">
    <source>
        <dbReference type="ARBA" id="ARBA00006484"/>
    </source>
</evidence>
<keyword evidence="8" id="KW-1185">Reference proteome</keyword>
<dbReference type="EMBL" id="CP015009">
    <property type="protein sequence ID" value="AMS45504.1"/>
    <property type="molecule type" value="Genomic_DNA"/>
</dbReference>
<keyword evidence="3" id="KW-0520">NAD</keyword>
<dbReference type="SMART" id="SM00822">
    <property type="entry name" value="PKS_KR"/>
    <property type="match status" value="1"/>
</dbReference>
<dbReference type="Gene3D" id="3.40.50.720">
    <property type="entry name" value="NAD(P)-binding Rossmann-like Domain"/>
    <property type="match status" value="1"/>
</dbReference>
<dbReference type="PANTHER" id="PTHR24321:SF8">
    <property type="entry name" value="ESTRADIOL 17-BETA-DEHYDROGENASE 8-RELATED"/>
    <property type="match status" value="1"/>
</dbReference>
<dbReference type="CDD" id="cd05233">
    <property type="entry name" value="SDR_c"/>
    <property type="match status" value="1"/>
</dbReference>
<comment type="similarity">
    <text evidence="1">Belongs to the short-chain dehydrogenases/reductases (SDR) family.</text>
</comment>
<name>A0AAC8YW99_AMIAI</name>
<dbReference type="SUPFAM" id="SSF51735">
    <property type="entry name" value="NAD(P)-binding Rossmann-fold domains"/>
    <property type="match status" value="1"/>
</dbReference>
<gene>
    <name evidence="5" type="ORF">AA2016_6614</name>
    <name evidence="6" type="ORF">FHS67_004919</name>
</gene>
<dbReference type="PROSITE" id="PS00061">
    <property type="entry name" value="ADH_SHORT"/>
    <property type="match status" value="1"/>
</dbReference>
<evidence type="ECO:0000256" key="2">
    <source>
        <dbReference type="ARBA" id="ARBA00023002"/>
    </source>
</evidence>